<organism evidence="1 2">
    <name type="scientific">Leptospira interrogans str. UI 12758</name>
    <dbReference type="NCBI Taxonomy" id="1049938"/>
    <lineage>
        <taxon>Bacteria</taxon>
        <taxon>Pseudomonadati</taxon>
        <taxon>Spirochaetota</taxon>
        <taxon>Spirochaetia</taxon>
        <taxon>Leptospirales</taxon>
        <taxon>Leptospiraceae</taxon>
        <taxon>Leptospira</taxon>
    </lineage>
</organism>
<comment type="caution">
    <text evidence="1">The sequence shown here is derived from an EMBL/GenBank/DDBJ whole genome shotgun (WGS) entry which is preliminary data.</text>
</comment>
<evidence type="ECO:0000313" key="2">
    <source>
        <dbReference type="Proteomes" id="UP000001340"/>
    </source>
</evidence>
<proteinExistence type="predicted"/>
<evidence type="ECO:0000313" key="1">
    <source>
        <dbReference type="EMBL" id="EKR54327.1"/>
    </source>
</evidence>
<reference evidence="1 2" key="1">
    <citation type="submission" date="2012-10" db="EMBL/GenBank/DDBJ databases">
        <authorList>
            <person name="Harkins D.M."/>
            <person name="Durkin A.S."/>
            <person name="Brinkac L.M."/>
            <person name="Haft D.H."/>
            <person name="Selengut J.D."/>
            <person name="Sanka R."/>
            <person name="DePew J."/>
            <person name="Purushe J."/>
            <person name="Chanthongthip A."/>
            <person name="Lattana O."/>
            <person name="Phetsouvanh R."/>
            <person name="Newton P.N."/>
            <person name="Vinetz J.M."/>
            <person name="Sutton G.G."/>
            <person name="Nierman W.C."/>
            <person name="Fouts D.E."/>
        </authorList>
    </citation>
    <scope>NUCLEOTIDE SEQUENCE [LARGE SCALE GENOMIC DNA]</scope>
    <source>
        <strain evidence="1 2">UI 12758</strain>
    </source>
</reference>
<protein>
    <submittedName>
        <fullName evidence="1">Uncharacterized protein</fullName>
    </submittedName>
</protein>
<name>A0A0E2D360_LEPIR</name>
<dbReference type="EMBL" id="AHNR02000045">
    <property type="protein sequence ID" value="EKR54327.1"/>
    <property type="molecule type" value="Genomic_DNA"/>
</dbReference>
<gene>
    <name evidence="1" type="ORF">LEP1GSC105_2901</name>
</gene>
<dbReference type="Proteomes" id="UP000001340">
    <property type="component" value="Unassembled WGS sequence"/>
</dbReference>
<accession>A0A0E2D360</accession>
<dbReference type="AlphaFoldDB" id="A0A0E2D360"/>
<sequence length="168" mass="19087">MSKLEFNDVIKFAKLEYETCIKPLEDHGELNPDHSFEKILFLLKRLTNEKAKEGERDISLTPLLIALMSLCGVALKNINPDIIYEFSKVHFAIPTPIVYDDVIGDSPTKPNDCSECGRVPLIYKMSDSLNKTYAVRCHSCRVTTILRESIADAVKIWNNKQVWAEADI</sequence>